<dbReference type="PROSITE" id="PS51063">
    <property type="entry name" value="HTH_CRP_2"/>
    <property type="match status" value="1"/>
</dbReference>
<proteinExistence type="predicted"/>
<keyword evidence="7" id="KW-1185">Reference proteome</keyword>
<evidence type="ECO:0000259" key="4">
    <source>
        <dbReference type="PROSITE" id="PS50042"/>
    </source>
</evidence>
<dbReference type="EMBL" id="QFBC01000004">
    <property type="protein sequence ID" value="PWE55943.1"/>
    <property type="molecule type" value="Genomic_DNA"/>
</dbReference>
<accession>A0A2U2DRK0</accession>
<dbReference type="GO" id="GO:0005829">
    <property type="term" value="C:cytosol"/>
    <property type="evidence" value="ECO:0007669"/>
    <property type="project" value="TreeGrafter"/>
</dbReference>
<dbReference type="InterPro" id="IPR000595">
    <property type="entry name" value="cNMP-bd_dom"/>
</dbReference>
<gene>
    <name evidence="6" type="ORF">DEM27_10845</name>
</gene>
<comment type="caution">
    <text evidence="6">The sequence shown here is derived from an EMBL/GenBank/DDBJ whole genome shotgun (WGS) entry which is preliminary data.</text>
</comment>
<dbReference type="PANTHER" id="PTHR24567:SF74">
    <property type="entry name" value="HTH-TYPE TRANSCRIPTIONAL REGULATOR ARCR"/>
    <property type="match status" value="1"/>
</dbReference>
<dbReference type="InterPro" id="IPR036388">
    <property type="entry name" value="WH-like_DNA-bd_sf"/>
</dbReference>
<sequence length="240" mass="26979">MTNDILLFPSRKHSISFRVSSIFSSLSEEEDRAWSQRCHVRCLRAGETLVDHADESTDLFLLQSGEVRAVLRFGVGKEAIVGVFRRHEVMGELSAIDEMPRAASLTAVNDSVVTVIPSAVFHEIIALKPQVNKAVLQLLSLRMRQLNDRVSELSFLDTKHRLYNTLLRLSRIRMDGGGERVISPPIVHSELAEHIGSSRETVSREMARLMREALVERTSRAIILKDPGELSSRISRALQN</sequence>
<dbReference type="GO" id="GO:0003677">
    <property type="term" value="F:DNA binding"/>
    <property type="evidence" value="ECO:0007669"/>
    <property type="project" value="UniProtKB-KW"/>
</dbReference>
<feature type="domain" description="Cyclic nucleotide-binding" evidence="4">
    <location>
        <begin position="22"/>
        <end position="125"/>
    </location>
</feature>
<dbReference type="OrthoDB" id="3182344at2"/>
<organism evidence="6 7">
    <name type="scientific">Metarhizobium album</name>
    <dbReference type="NCBI Taxonomy" id="2182425"/>
    <lineage>
        <taxon>Bacteria</taxon>
        <taxon>Pseudomonadati</taxon>
        <taxon>Pseudomonadota</taxon>
        <taxon>Alphaproteobacteria</taxon>
        <taxon>Hyphomicrobiales</taxon>
        <taxon>Rhizobiaceae</taxon>
        <taxon>Metarhizobium</taxon>
    </lineage>
</organism>
<evidence type="ECO:0000313" key="7">
    <source>
        <dbReference type="Proteomes" id="UP000245252"/>
    </source>
</evidence>
<dbReference type="SMART" id="SM00100">
    <property type="entry name" value="cNMP"/>
    <property type="match status" value="1"/>
</dbReference>
<dbReference type="InterPro" id="IPR018490">
    <property type="entry name" value="cNMP-bd_dom_sf"/>
</dbReference>
<dbReference type="InterPro" id="IPR036390">
    <property type="entry name" value="WH_DNA-bd_sf"/>
</dbReference>
<dbReference type="PRINTS" id="PR00034">
    <property type="entry name" value="HTHCRP"/>
</dbReference>
<evidence type="ECO:0000256" key="3">
    <source>
        <dbReference type="ARBA" id="ARBA00023163"/>
    </source>
</evidence>
<dbReference type="PROSITE" id="PS50042">
    <property type="entry name" value="CNMP_BINDING_3"/>
    <property type="match status" value="1"/>
</dbReference>
<dbReference type="Gene3D" id="2.60.120.10">
    <property type="entry name" value="Jelly Rolls"/>
    <property type="match status" value="1"/>
</dbReference>
<dbReference type="AlphaFoldDB" id="A0A2U2DRK0"/>
<dbReference type="Proteomes" id="UP000245252">
    <property type="component" value="Unassembled WGS sequence"/>
</dbReference>
<dbReference type="SUPFAM" id="SSF51206">
    <property type="entry name" value="cAMP-binding domain-like"/>
    <property type="match status" value="1"/>
</dbReference>
<keyword evidence="2" id="KW-0238">DNA-binding</keyword>
<dbReference type="InterPro" id="IPR050397">
    <property type="entry name" value="Env_Response_Regulators"/>
</dbReference>
<keyword evidence="3" id="KW-0804">Transcription</keyword>
<dbReference type="InterPro" id="IPR012318">
    <property type="entry name" value="HTH_CRP"/>
</dbReference>
<evidence type="ECO:0000256" key="2">
    <source>
        <dbReference type="ARBA" id="ARBA00023125"/>
    </source>
</evidence>
<feature type="domain" description="HTH crp-type" evidence="5">
    <location>
        <begin position="156"/>
        <end position="228"/>
    </location>
</feature>
<dbReference type="Pfam" id="PF00027">
    <property type="entry name" value="cNMP_binding"/>
    <property type="match status" value="1"/>
</dbReference>
<dbReference type="InterPro" id="IPR014710">
    <property type="entry name" value="RmlC-like_jellyroll"/>
</dbReference>
<dbReference type="SMART" id="SM00419">
    <property type="entry name" value="HTH_CRP"/>
    <property type="match status" value="1"/>
</dbReference>
<evidence type="ECO:0000259" key="5">
    <source>
        <dbReference type="PROSITE" id="PS51063"/>
    </source>
</evidence>
<protein>
    <submittedName>
        <fullName evidence="6">Crp/Fnr family transcriptional regulator</fullName>
    </submittedName>
</protein>
<dbReference type="SUPFAM" id="SSF46785">
    <property type="entry name" value="Winged helix' DNA-binding domain"/>
    <property type="match status" value="1"/>
</dbReference>
<dbReference type="Pfam" id="PF13545">
    <property type="entry name" value="HTH_Crp_2"/>
    <property type="match status" value="1"/>
</dbReference>
<name>A0A2U2DRK0_9HYPH</name>
<reference evidence="6 7" key="1">
    <citation type="submission" date="2018-05" db="EMBL/GenBank/DDBJ databases">
        <title>The draft genome of strain NS-104.</title>
        <authorList>
            <person name="Hang P."/>
            <person name="Jiang J."/>
        </authorList>
    </citation>
    <scope>NUCLEOTIDE SEQUENCE [LARGE SCALE GENOMIC DNA]</scope>
    <source>
        <strain evidence="6 7">NS-104</strain>
    </source>
</reference>
<evidence type="ECO:0000256" key="1">
    <source>
        <dbReference type="ARBA" id="ARBA00023015"/>
    </source>
</evidence>
<dbReference type="RefSeq" id="WP_109458261.1">
    <property type="nucleotide sequence ID" value="NZ_QFBC01000004.1"/>
</dbReference>
<dbReference type="CDD" id="cd00038">
    <property type="entry name" value="CAP_ED"/>
    <property type="match status" value="1"/>
</dbReference>
<dbReference type="Gene3D" id="1.10.10.10">
    <property type="entry name" value="Winged helix-like DNA-binding domain superfamily/Winged helix DNA-binding domain"/>
    <property type="match status" value="1"/>
</dbReference>
<dbReference type="GO" id="GO:0003700">
    <property type="term" value="F:DNA-binding transcription factor activity"/>
    <property type="evidence" value="ECO:0007669"/>
    <property type="project" value="TreeGrafter"/>
</dbReference>
<keyword evidence="1" id="KW-0805">Transcription regulation</keyword>
<dbReference type="PANTHER" id="PTHR24567">
    <property type="entry name" value="CRP FAMILY TRANSCRIPTIONAL REGULATORY PROTEIN"/>
    <property type="match status" value="1"/>
</dbReference>
<evidence type="ECO:0000313" key="6">
    <source>
        <dbReference type="EMBL" id="PWE55943.1"/>
    </source>
</evidence>